<protein>
    <recommendedName>
        <fullName evidence="5">MYND-type domain-containing protein</fullName>
    </recommendedName>
</protein>
<dbReference type="GO" id="GO:0008270">
    <property type="term" value="F:zinc ion binding"/>
    <property type="evidence" value="ECO:0007669"/>
    <property type="project" value="UniProtKB-KW"/>
</dbReference>
<organism evidence="6 7">
    <name type="scientific">Volvox africanus</name>
    <dbReference type="NCBI Taxonomy" id="51714"/>
    <lineage>
        <taxon>Eukaryota</taxon>
        <taxon>Viridiplantae</taxon>
        <taxon>Chlorophyta</taxon>
        <taxon>core chlorophytes</taxon>
        <taxon>Chlorophyceae</taxon>
        <taxon>CS clade</taxon>
        <taxon>Chlamydomonadales</taxon>
        <taxon>Volvocaceae</taxon>
        <taxon>Volvox</taxon>
    </lineage>
</organism>
<comment type="caution">
    <text evidence="6">The sequence shown here is derived from an EMBL/GenBank/DDBJ whole genome shotgun (WGS) entry which is preliminary data.</text>
</comment>
<sequence length="167" mass="19095">MAARFEEVAQVPKECANCGATDDLLRCSRCRTEWFCSLACHKAYWPFHRDGCKRNEFADAMEESDPRFAAWLRRHGKQAILGDAEVDRLERASRAVSGPGREDVMHSMYGKLDPKPEGPKYSLDEKLRVQERERQEAMKTQLMNRQDAAWSAITIDPDMGLECARPS</sequence>
<dbReference type="Proteomes" id="UP000747399">
    <property type="component" value="Unassembled WGS sequence"/>
</dbReference>
<keyword evidence="7" id="KW-1185">Reference proteome</keyword>
<proteinExistence type="predicted"/>
<evidence type="ECO:0000313" key="6">
    <source>
        <dbReference type="EMBL" id="GIL50958.1"/>
    </source>
</evidence>
<dbReference type="Pfam" id="PF01753">
    <property type="entry name" value="zf-MYND"/>
    <property type="match status" value="1"/>
</dbReference>
<keyword evidence="2 4" id="KW-0863">Zinc-finger</keyword>
<gene>
    <name evidence="6" type="ORF">Vafri_7032</name>
</gene>
<dbReference type="Gene3D" id="6.10.140.2220">
    <property type="match status" value="1"/>
</dbReference>
<evidence type="ECO:0000256" key="3">
    <source>
        <dbReference type="ARBA" id="ARBA00022833"/>
    </source>
</evidence>
<dbReference type="PROSITE" id="PS01360">
    <property type="entry name" value="ZF_MYND_1"/>
    <property type="match status" value="1"/>
</dbReference>
<accession>A0A8J4B1C9</accession>
<dbReference type="InterPro" id="IPR002893">
    <property type="entry name" value="Znf_MYND"/>
</dbReference>
<feature type="domain" description="MYND-type" evidence="5">
    <location>
        <begin position="15"/>
        <end position="52"/>
    </location>
</feature>
<dbReference type="PROSITE" id="PS50865">
    <property type="entry name" value="ZF_MYND_2"/>
    <property type="match status" value="1"/>
</dbReference>
<dbReference type="SUPFAM" id="SSF144232">
    <property type="entry name" value="HIT/MYND zinc finger-like"/>
    <property type="match status" value="1"/>
</dbReference>
<evidence type="ECO:0000256" key="4">
    <source>
        <dbReference type="PROSITE-ProRule" id="PRU00134"/>
    </source>
</evidence>
<evidence type="ECO:0000256" key="1">
    <source>
        <dbReference type="ARBA" id="ARBA00022723"/>
    </source>
</evidence>
<dbReference type="AlphaFoldDB" id="A0A8J4B1C9"/>
<reference evidence="6" key="1">
    <citation type="journal article" date="2021" name="Proc. Natl. Acad. Sci. U.S.A.">
        <title>Three genomes in the algal genus Volvox reveal the fate of a haploid sex-determining region after a transition to homothallism.</title>
        <authorList>
            <person name="Yamamoto K."/>
            <person name="Hamaji T."/>
            <person name="Kawai-Toyooka H."/>
            <person name="Matsuzaki R."/>
            <person name="Takahashi F."/>
            <person name="Nishimura Y."/>
            <person name="Kawachi M."/>
            <person name="Noguchi H."/>
            <person name="Minakuchi Y."/>
            <person name="Umen J.G."/>
            <person name="Toyoda A."/>
            <person name="Nozaki H."/>
        </authorList>
    </citation>
    <scope>NUCLEOTIDE SEQUENCE</scope>
    <source>
        <strain evidence="6">NIES-3780</strain>
    </source>
</reference>
<evidence type="ECO:0000259" key="5">
    <source>
        <dbReference type="PROSITE" id="PS50865"/>
    </source>
</evidence>
<dbReference type="EMBL" id="BNCO01000010">
    <property type="protein sequence ID" value="GIL50958.1"/>
    <property type="molecule type" value="Genomic_DNA"/>
</dbReference>
<keyword evidence="1" id="KW-0479">Metal-binding</keyword>
<evidence type="ECO:0000313" key="7">
    <source>
        <dbReference type="Proteomes" id="UP000747399"/>
    </source>
</evidence>
<evidence type="ECO:0000256" key="2">
    <source>
        <dbReference type="ARBA" id="ARBA00022771"/>
    </source>
</evidence>
<name>A0A8J4B1C9_9CHLO</name>
<keyword evidence="3" id="KW-0862">Zinc</keyword>